<feature type="binding site" description="axial binding residue" evidence="7">
    <location>
        <position position="441"/>
    </location>
    <ligand>
        <name>heme</name>
        <dbReference type="ChEBI" id="CHEBI:30413"/>
    </ligand>
    <ligandPart>
        <name>Fe</name>
        <dbReference type="ChEBI" id="CHEBI:18248"/>
    </ligandPart>
</feature>
<dbReference type="HOGENOM" id="CLU_001570_22_0_1"/>
<dbReference type="GeneID" id="187705"/>
<dbReference type="InterPro" id="IPR017972">
    <property type="entry name" value="Cyt_P450_CS"/>
</dbReference>
<dbReference type="FunFam" id="1.10.630.10:FF:000036">
    <property type="entry name" value="CYtochrome P450 family"/>
    <property type="match status" value="1"/>
</dbReference>
<dbReference type="WormBase" id="R08F11.3">
    <property type="protein sequence ID" value="CE12584"/>
    <property type="gene ID" value="WBGene00019967"/>
    <property type="gene designation" value="cyp-33C8"/>
</dbReference>
<dbReference type="Reactome" id="R-CEL-211981">
    <property type="pathway name" value="Xenobiotics"/>
</dbReference>
<dbReference type="EMBL" id="BX284605">
    <property type="protein sequence ID" value="CCD72308.1"/>
    <property type="molecule type" value="Genomic_DNA"/>
</dbReference>
<dbReference type="Reactome" id="R-CEL-9027307">
    <property type="pathway name" value="Biosynthesis of maresin-like SPMs"/>
</dbReference>
<dbReference type="GO" id="GO:0020037">
    <property type="term" value="F:heme binding"/>
    <property type="evidence" value="ECO:0000318"/>
    <property type="project" value="GO_Central"/>
</dbReference>
<proteinExistence type="evidence at protein level"/>
<dbReference type="Reactome" id="R-CEL-211958">
    <property type="pathway name" value="Miscellaneous substrates"/>
</dbReference>
<keyword evidence="6 8" id="KW-0503">Monooxygenase</keyword>
<dbReference type="RefSeq" id="NP_504051.1">
    <property type="nucleotide sequence ID" value="NM_071650.7"/>
</dbReference>
<dbReference type="PIR" id="A89010">
    <property type="entry name" value="A89010"/>
</dbReference>
<dbReference type="PRINTS" id="PR00385">
    <property type="entry name" value="P450"/>
</dbReference>
<evidence type="ECO:0000256" key="4">
    <source>
        <dbReference type="ARBA" id="ARBA00023002"/>
    </source>
</evidence>
<dbReference type="GO" id="GO:0016712">
    <property type="term" value="F:oxidoreductase activity, acting on paired donors, with incorporation or reduction of molecular oxygen, reduced flavin or flavoprotein as one donor, and incorporation of one atom of oxygen"/>
    <property type="evidence" value="ECO:0000318"/>
    <property type="project" value="GO_Central"/>
</dbReference>
<comment type="cofactor">
    <cofactor evidence="1 7">
        <name>heme</name>
        <dbReference type="ChEBI" id="CHEBI:30413"/>
    </cofactor>
</comment>
<dbReference type="AGR" id="WB:WBGene00019967"/>
<dbReference type="Reactome" id="R-CEL-211935">
    <property type="pathway name" value="Fatty acids"/>
</dbReference>
<protein>
    <submittedName>
        <fullName evidence="9">CYtochrome P450 family</fullName>
    </submittedName>
</protein>
<evidence type="ECO:0000256" key="6">
    <source>
        <dbReference type="ARBA" id="ARBA00023033"/>
    </source>
</evidence>
<evidence type="ECO:0000256" key="5">
    <source>
        <dbReference type="ARBA" id="ARBA00023004"/>
    </source>
</evidence>
<dbReference type="Proteomes" id="UP000001940">
    <property type="component" value="Chromosome V"/>
</dbReference>
<comment type="similarity">
    <text evidence="2 8">Belongs to the cytochrome P450 family.</text>
</comment>
<keyword evidence="5 7" id="KW-0408">Iron</keyword>
<dbReference type="InterPro" id="IPR036396">
    <property type="entry name" value="Cyt_P450_sf"/>
</dbReference>
<dbReference type="OrthoDB" id="1055148at2759"/>
<evidence type="ECO:0000256" key="7">
    <source>
        <dbReference type="PIRSR" id="PIRSR602401-1"/>
    </source>
</evidence>
<dbReference type="GO" id="GO:0006805">
    <property type="term" value="P:xenobiotic metabolic process"/>
    <property type="evidence" value="ECO:0000318"/>
    <property type="project" value="GO_Central"/>
</dbReference>
<dbReference type="PaxDb" id="6239-R08F11.3"/>
<dbReference type="Reactome" id="R-CEL-211945">
    <property type="pathway name" value="Phase I - Functionalization of compounds"/>
</dbReference>
<dbReference type="SMR" id="O02641"/>
<dbReference type="GO" id="GO:0005737">
    <property type="term" value="C:cytoplasm"/>
    <property type="evidence" value="ECO:0000318"/>
    <property type="project" value="GO_Central"/>
</dbReference>
<evidence type="ECO:0000256" key="3">
    <source>
        <dbReference type="ARBA" id="ARBA00022723"/>
    </source>
</evidence>
<evidence type="ECO:0000313" key="9">
    <source>
        <dbReference type="EMBL" id="CCD72308.1"/>
    </source>
</evidence>
<dbReference type="FunCoup" id="O02641">
    <property type="interactions" value="310"/>
</dbReference>
<dbReference type="PANTHER" id="PTHR24300:SF375">
    <property type="entry name" value="CYTOCHROME P450 FAMILY"/>
    <property type="match status" value="1"/>
</dbReference>
<dbReference type="Reactome" id="R-CEL-5423646">
    <property type="pathway name" value="Aflatoxin activation and detoxification"/>
</dbReference>
<keyword evidence="10" id="KW-1185">Reference proteome</keyword>
<keyword evidence="7 8" id="KW-0349">Heme</keyword>
<dbReference type="InterPro" id="IPR002401">
    <property type="entry name" value="Cyt_P450_E_grp-I"/>
</dbReference>
<evidence type="ECO:0000256" key="8">
    <source>
        <dbReference type="RuleBase" id="RU000461"/>
    </source>
</evidence>
<keyword evidence="3 7" id="KW-0479">Metal-binding</keyword>
<dbReference type="CDD" id="cd20617">
    <property type="entry name" value="CYP1_2-like"/>
    <property type="match status" value="1"/>
</dbReference>
<dbReference type="GO" id="GO:0006082">
    <property type="term" value="P:organic acid metabolic process"/>
    <property type="evidence" value="ECO:0000318"/>
    <property type="project" value="GO_Central"/>
</dbReference>
<dbReference type="Reactome" id="R-CEL-9753281">
    <property type="pathway name" value="Paracetamol ADME"/>
</dbReference>
<dbReference type="Bgee" id="WBGene00019967">
    <property type="expression patterns" value="Expressed in pharyngeal muscle cell (C elegans) and 3 other cell types or tissues"/>
</dbReference>
<evidence type="ECO:0000256" key="2">
    <source>
        <dbReference type="ARBA" id="ARBA00010617"/>
    </source>
</evidence>
<dbReference type="Pfam" id="PF00067">
    <property type="entry name" value="p450"/>
    <property type="match status" value="1"/>
</dbReference>
<dbReference type="CTD" id="187705"/>
<dbReference type="KEGG" id="cel:CELE_R08F11.3"/>
<dbReference type="PROSITE" id="PS00086">
    <property type="entry name" value="CYTOCHROME_P450"/>
    <property type="match status" value="1"/>
</dbReference>
<keyword evidence="4 8" id="KW-0560">Oxidoreductase</keyword>
<dbReference type="PRINTS" id="PR00463">
    <property type="entry name" value="EP450I"/>
</dbReference>
<dbReference type="SUPFAM" id="SSF48264">
    <property type="entry name" value="Cytochrome P450"/>
    <property type="match status" value="1"/>
</dbReference>
<dbReference type="UCSC" id="R08F11.3">
    <property type="organism name" value="c. elegans"/>
</dbReference>
<dbReference type="PANTHER" id="PTHR24300">
    <property type="entry name" value="CYTOCHROME P450 508A4-RELATED"/>
    <property type="match status" value="1"/>
</dbReference>
<dbReference type="InterPro" id="IPR050182">
    <property type="entry name" value="Cytochrome_P450_fam2"/>
</dbReference>
<name>O02641_CAEEL</name>
<dbReference type="AlphaFoldDB" id="O02641"/>
<dbReference type="Reactome" id="R-CEL-211999">
    <property type="pathway name" value="CYP2E1 reactions"/>
</dbReference>
<dbReference type="InterPro" id="IPR001128">
    <property type="entry name" value="Cyt_P450"/>
</dbReference>
<gene>
    <name evidence="11" type="primary">cyp-33c8</name>
    <name evidence="9" type="synonym">cyp-33C8</name>
    <name evidence="9" type="ORF">CELE_R08F11.3</name>
    <name evidence="11" type="ORF">R08F11.3</name>
</gene>
<organism evidence="9 10">
    <name type="scientific">Caenorhabditis elegans</name>
    <dbReference type="NCBI Taxonomy" id="6239"/>
    <lineage>
        <taxon>Eukaryota</taxon>
        <taxon>Metazoa</taxon>
        <taxon>Ecdysozoa</taxon>
        <taxon>Nematoda</taxon>
        <taxon>Chromadorea</taxon>
        <taxon>Rhabditida</taxon>
        <taxon>Rhabditina</taxon>
        <taxon>Rhabditomorpha</taxon>
        <taxon>Rhabditoidea</taxon>
        <taxon>Rhabditidae</taxon>
        <taxon>Peloderinae</taxon>
        <taxon>Caenorhabditis</taxon>
    </lineage>
</organism>
<sequence length="494" mass="56924">MFFILVLVLTGISIYLFHLLYWKRRNLPPGPTPLPLFGNTLPTLFDIPGYKTFGKLKEQYGDAYTFWMGKDPYVMICSYDLLKETFIRDADTYKDKDYNPIDEKIRGGIYGILQTNGHVWNTHRRFALTTFRDFGLGKDLMQQKILIEVEDMFRKLDENIGEEQDVPTVLYNAVANVINQIIFGYRFEGVKQEEFTKLKELMEYLETAFATLKIYVEIFVPWIGKLLPGKSLDDVLNYWKDTSYEFFNSQIENHRLKIDFDTEESLDYAEAYLKEQKKQKAQGEFELFCDKQLSNNCLDLWTAGLSTTIITINWTICYIMNTPGVQEKMQEEMDKVVGGGRLVTTADKNDLPYMNAVINEAQRCGNIVPLNLLHCTTKDTVINGYSVKKGTGVVAQISTVMYDEKIFPDPYTFNPDRFIDDNGKLVKIEQLIPFSIGKRQCLGEGLARMELFLFIANFLNRYHISPGSSGLPSLDKSKGITPRKFEPVLSRRHA</sequence>
<evidence type="ECO:0000256" key="1">
    <source>
        <dbReference type="ARBA" id="ARBA00001971"/>
    </source>
</evidence>
<dbReference type="Reactome" id="R-CEL-2142816">
    <property type="pathway name" value="Synthesis of (16-20)-hydroxyeicosatetraenoic acids (HETE)"/>
</dbReference>
<dbReference type="PhylomeDB" id="O02641"/>
<dbReference type="GO" id="GO:0005506">
    <property type="term" value="F:iron ion binding"/>
    <property type="evidence" value="ECO:0007669"/>
    <property type="project" value="InterPro"/>
</dbReference>
<dbReference type="InParanoid" id="O02641"/>
<dbReference type="Gene3D" id="1.10.630.10">
    <property type="entry name" value="Cytochrome P450"/>
    <property type="match status" value="1"/>
</dbReference>
<reference evidence="9 10" key="1">
    <citation type="journal article" date="1998" name="Science">
        <title>Genome sequence of the nematode C. elegans: a platform for investigating biology.</title>
        <authorList>
            <consortium name="The C. elegans sequencing consortium"/>
            <person name="Sulson J.E."/>
            <person name="Waterston R."/>
        </authorList>
    </citation>
    <scope>NUCLEOTIDE SEQUENCE [LARGE SCALE GENOMIC DNA]</scope>
    <source>
        <strain evidence="9 10">Bristol N2</strain>
    </source>
</reference>
<dbReference type="eggNOG" id="KOG0156">
    <property type="taxonomic scope" value="Eukaryota"/>
</dbReference>
<evidence type="ECO:0000313" key="10">
    <source>
        <dbReference type="Proteomes" id="UP000001940"/>
    </source>
</evidence>
<evidence type="ECO:0000313" key="11">
    <source>
        <dbReference type="WormBase" id="R08F11.3"/>
    </source>
</evidence>
<accession>O02641</accession>
<keyword evidence="12" id="KW-1267">Proteomics identification</keyword>
<dbReference type="Reactome" id="R-CEL-2142670">
    <property type="pathway name" value="Synthesis of epoxy (EET) and dihydroxyeicosatrienoic acids (DHET)"/>
</dbReference>
<dbReference type="Reactome" id="R-CEL-9749641">
    <property type="pathway name" value="Aspirin ADME"/>
</dbReference>
<evidence type="ECO:0007829" key="12">
    <source>
        <dbReference type="PeptideAtlas" id="O02641"/>
    </source>
</evidence>
<dbReference type="PeptideAtlas" id="O02641"/>
<dbReference type="STRING" id="6239.R08F11.3.1"/>